<proteinExistence type="predicted"/>
<reference evidence="1 2" key="1">
    <citation type="submission" date="2016-05" db="EMBL/GenBank/DDBJ databases">
        <title>Draft Genome Sequence of Algibacter sp. Strain SK-16 Isolated from the Surface Water of Aburatsubo Inlet.</title>
        <authorList>
            <person name="Wong S.-K."/>
            <person name="Yoshizawa S."/>
            <person name="Nakajima Y."/>
            <person name="Ogura Y."/>
            <person name="Tetsuya H."/>
            <person name="Hamasaki K."/>
        </authorList>
    </citation>
    <scope>NUCLEOTIDE SEQUENCE [LARGE SCALE GENOMIC DNA]</scope>
    <source>
        <strain evidence="1 2">SK-16</strain>
    </source>
</reference>
<gene>
    <name evidence="1" type="ORF">A8C32_02000</name>
</gene>
<evidence type="ECO:0000313" key="2">
    <source>
        <dbReference type="Proteomes" id="UP000095713"/>
    </source>
</evidence>
<dbReference type="AlphaFoldDB" id="A0A1E5TA38"/>
<dbReference type="EMBL" id="MDJD01000034">
    <property type="protein sequence ID" value="OEK08255.1"/>
    <property type="molecule type" value="Genomic_DNA"/>
</dbReference>
<accession>A0A1E5TA38</accession>
<comment type="caution">
    <text evidence="1">The sequence shown here is derived from an EMBL/GenBank/DDBJ whole genome shotgun (WGS) entry which is preliminary data.</text>
</comment>
<dbReference type="Proteomes" id="UP000095713">
    <property type="component" value="Unassembled WGS sequence"/>
</dbReference>
<dbReference type="STRING" id="1849968.A8C32_02000"/>
<name>A0A1E5TA38_9FLAO</name>
<sequence length="92" mass="11063">MKNESLQKLKAFEIKRIRRMESRQIEFLEALKKEKQLDDWLSVKDVIGIYSISRKTFDRLRLKGLKVSQQKVNGKILVQRKEIEKFLTLKTR</sequence>
<protein>
    <recommendedName>
        <fullName evidence="3">Helix-turn-helix domain-containing protein</fullName>
    </recommendedName>
</protein>
<keyword evidence="2" id="KW-1185">Reference proteome</keyword>
<evidence type="ECO:0000313" key="1">
    <source>
        <dbReference type="EMBL" id="OEK08255.1"/>
    </source>
</evidence>
<organism evidence="1 2">
    <name type="scientific">Flavivirga aquatica</name>
    <dbReference type="NCBI Taxonomy" id="1849968"/>
    <lineage>
        <taxon>Bacteria</taxon>
        <taxon>Pseudomonadati</taxon>
        <taxon>Bacteroidota</taxon>
        <taxon>Flavobacteriia</taxon>
        <taxon>Flavobacteriales</taxon>
        <taxon>Flavobacteriaceae</taxon>
        <taxon>Flavivirga</taxon>
    </lineage>
</organism>
<evidence type="ECO:0008006" key="3">
    <source>
        <dbReference type="Google" id="ProtNLM"/>
    </source>
</evidence>